<protein>
    <submittedName>
        <fullName evidence="1">Uncharacterized protein</fullName>
    </submittedName>
</protein>
<accession>A0A6A5H7A6</accession>
<evidence type="ECO:0000313" key="1">
    <source>
        <dbReference type="EMBL" id="KAF1762771.1"/>
    </source>
</evidence>
<dbReference type="GeneID" id="78775064"/>
<gene>
    <name evidence="1" type="ORF">GCK72_011034</name>
</gene>
<organism evidence="1 2">
    <name type="scientific">Caenorhabditis remanei</name>
    <name type="common">Caenorhabditis vulgaris</name>
    <dbReference type="NCBI Taxonomy" id="31234"/>
    <lineage>
        <taxon>Eukaryota</taxon>
        <taxon>Metazoa</taxon>
        <taxon>Ecdysozoa</taxon>
        <taxon>Nematoda</taxon>
        <taxon>Chromadorea</taxon>
        <taxon>Rhabditida</taxon>
        <taxon>Rhabditina</taxon>
        <taxon>Rhabditomorpha</taxon>
        <taxon>Rhabditoidea</taxon>
        <taxon>Rhabditidae</taxon>
        <taxon>Peloderinae</taxon>
        <taxon>Caenorhabditis</taxon>
    </lineage>
</organism>
<dbReference type="CTD" id="78775064"/>
<reference evidence="1 2" key="1">
    <citation type="submission" date="2019-12" db="EMBL/GenBank/DDBJ databases">
        <title>Chromosome-level assembly of the Caenorhabditis remanei genome.</title>
        <authorList>
            <person name="Teterina A.A."/>
            <person name="Willis J.H."/>
            <person name="Phillips P.C."/>
        </authorList>
    </citation>
    <scope>NUCLEOTIDE SEQUENCE [LARGE SCALE GENOMIC DNA]</scope>
    <source>
        <strain evidence="1 2">PX506</strain>
        <tissue evidence="1">Whole organism</tissue>
    </source>
</reference>
<evidence type="ECO:0000313" key="2">
    <source>
        <dbReference type="Proteomes" id="UP000483820"/>
    </source>
</evidence>
<comment type="caution">
    <text evidence="1">The sequence shown here is derived from an EMBL/GenBank/DDBJ whole genome shotgun (WGS) entry which is preliminary data.</text>
</comment>
<dbReference type="EMBL" id="WUAV01000003">
    <property type="protein sequence ID" value="KAF1762771.1"/>
    <property type="molecule type" value="Genomic_DNA"/>
</dbReference>
<name>A0A6A5H7A6_CAERE</name>
<proteinExistence type="predicted"/>
<dbReference type="RefSeq" id="XP_053587748.1">
    <property type="nucleotide sequence ID" value="XM_053728171.1"/>
</dbReference>
<dbReference type="KEGG" id="crq:GCK72_011034"/>
<dbReference type="AlphaFoldDB" id="A0A6A5H7A6"/>
<dbReference type="Proteomes" id="UP000483820">
    <property type="component" value="Chromosome III"/>
</dbReference>
<sequence length="304" mass="33627">MAFVENDDSIVILSEPLDQLTDSTTKAFVFHAFDTRRSQLPIGEQRYVPYRLNILESRFDISRLVERHSIGTPIRRHYQDGRFRNEVWLACIQNMFQRNRAYTTNLLTITLPACCVTPPPTAENCCICLACIIADPTVFIIPPEDVVAWLVSCPLSCPPPAIILVADVPTCPAFVTILLTITRPFGPTPFLTTISLSPFCPTIVFPTLTGTFDDPFTPPPFVVTPLRLIPAGSAPRATADAATGLSKRYIFSPFSLTNAFKYCVFWPSFVCTVRFTMDPVVMGRFFRGGGTTVSDTVDEAGDAV</sequence>